<gene>
    <name evidence="2" type="ORF">SAMN04488018_1294</name>
</gene>
<proteinExistence type="predicted"/>
<dbReference type="AlphaFoldDB" id="A0A1H6YJ11"/>
<protein>
    <submittedName>
        <fullName evidence="2">KAP family P-loop domain-containing protein</fullName>
    </submittedName>
</protein>
<dbReference type="InterPro" id="IPR011646">
    <property type="entry name" value="KAP_P-loop"/>
</dbReference>
<evidence type="ECO:0000259" key="1">
    <source>
        <dbReference type="Pfam" id="PF07693"/>
    </source>
</evidence>
<dbReference type="EMBL" id="FNYS01000029">
    <property type="protein sequence ID" value="SEJ37210.1"/>
    <property type="molecule type" value="Genomic_DNA"/>
</dbReference>
<dbReference type="Proteomes" id="UP000183077">
    <property type="component" value="Unassembled WGS sequence"/>
</dbReference>
<dbReference type="Pfam" id="PF07693">
    <property type="entry name" value="KAP_NTPase"/>
    <property type="match status" value="1"/>
</dbReference>
<evidence type="ECO:0000313" key="3">
    <source>
        <dbReference type="Proteomes" id="UP000183077"/>
    </source>
</evidence>
<accession>A0A1H6YJ11</accession>
<sequence>MYELYFFDQLKIYDYRFSNSFNNYLKSLQILDSSSLIDFFRSGYNELLGIEHEKDIINQSIQRIDKIIVVIIDDLDRLLADEIIEVFKIIDGTASFSNTVFLTAFDKEHVNKIIDEKYTNEDSLFSDKFFNVEIFLPAIPKTIIYNFIEEVLTDTFGNKIINSDEIQFDLRKELIDLKFHIENNIKTLRDAKRFLNSFHNQFYLVKDILVFKEYFLLSLIKYRYYNIYLTIQTEMFPSIQFVDINALHNRQFDDLNFRLDSLLRTIVVKHFKSDFLDYGHDVNKSIGGEKQKVEENIDKSILSILKALFNDFNIQNPNSIGNRDMFDFYFDENDNVDDYKNTAVYFKMLFDKEEKDIKKEINLYITDNDVIRLLEFIKKRKIELLKNKNSLFKYINLLFYINVKLDNDATTCEKLLYLYRNDFVEKLKTIGLVENLDVFKLFVKEKLHNSTPFYPYLFIKDLLANIIDHGNLYIFSKEEILEIAINNFNQYLDKNSIYNVKHYDLLLSCITDLIGDRGQIIL</sequence>
<reference evidence="2 3" key="1">
    <citation type="submission" date="2016-10" db="EMBL/GenBank/DDBJ databases">
        <authorList>
            <person name="de Groot N.N."/>
        </authorList>
    </citation>
    <scope>NUCLEOTIDE SEQUENCE [LARGE SCALE GENOMIC DNA]</scope>
    <source>
        <strain evidence="2 3">DSM 23048</strain>
    </source>
</reference>
<evidence type="ECO:0000313" key="2">
    <source>
        <dbReference type="EMBL" id="SEJ37210.1"/>
    </source>
</evidence>
<name>A0A1H6YJ11_9FLAO</name>
<organism evidence="2 3">
    <name type="scientific">Myroides marinus</name>
    <dbReference type="NCBI Taxonomy" id="703342"/>
    <lineage>
        <taxon>Bacteria</taxon>
        <taxon>Pseudomonadati</taxon>
        <taxon>Bacteroidota</taxon>
        <taxon>Flavobacteriia</taxon>
        <taxon>Flavobacteriales</taxon>
        <taxon>Flavobacteriaceae</taxon>
        <taxon>Myroides</taxon>
    </lineage>
</organism>
<feature type="domain" description="KAP NTPase" evidence="1">
    <location>
        <begin position="50"/>
        <end position="200"/>
    </location>
</feature>